<evidence type="ECO:0008006" key="4">
    <source>
        <dbReference type="Google" id="ProtNLM"/>
    </source>
</evidence>
<organism evidence="2 3">
    <name type="scientific">Pseudidiomarina sediminum</name>
    <dbReference type="NCBI Taxonomy" id="431675"/>
    <lineage>
        <taxon>Bacteria</taxon>
        <taxon>Pseudomonadati</taxon>
        <taxon>Pseudomonadota</taxon>
        <taxon>Gammaproteobacteria</taxon>
        <taxon>Alteromonadales</taxon>
        <taxon>Idiomarinaceae</taxon>
        <taxon>Pseudidiomarina</taxon>
    </lineage>
</organism>
<keyword evidence="3" id="KW-1185">Reference proteome</keyword>
<protein>
    <recommendedName>
        <fullName evidence="4">EF-hand domain-containing protein</fullName>
    </recommendedName>
</protein>
<sequence length="348" mass="39102">MSILKYTALALAVGASVSMTTPAQAQSRTYVVEGTVNESTFDWESGDDLWLIDNIEDIVGFRMIVTYDDSLMFYDTDSYWDEEESIFYEDSDAAGMAFTALRFEFLDSDGNVVEQSQIPMVPDVQTPVIDEFDFEFNQDLDLEEGGEVYDEDLDVEFDFVENGTLDWWPCEPVSPMQPCTFHALDFDIDTDRGDAPLFTHDGTRLEPVTYLGTANFEGNFYYWQEVNYGEGYDYAEIDLYFDIHSIYFDADLDGVADELDSCDASVTGGTVTFGEYDSGVENVMASNGCTVMDSYLACDAGGQSMYGGPTYCEMQVAYSLYRDGTVDYSDVRTLRTALYNAYRSGAMR</sequence>
<feature type="signal peptide" evidence="1">
    <location>
        <begin position="1"/>
        <end position="25"/>
    </location>
</feature>
<gene>
    <name evidence="2" type="ORF">CWI80_09245</name>
</gene>
<accession>A0A432Z497</accession>
<keyword evidence="1" id="KW-0732">Signal</keyword>
<evidence type="ECO:0000256" key="1">
    <source>
        <dbReference type="SAM" id="SignalP"/>
    </source>
</evidence>
<evidence type="ECO:0000313" key="3">
    <source>
        <dbReference type="Proteomes" id="UP000287022"/>
    </source>
</evidence>
<reference evidence="3" key="1">
    <citation type="journal article" date="2018" name="Front. Microbiol.">
        <title>Genome-Based Analysis Reveals the Taxonomy and Diversity of the Family Idiomarinaceae.</title>
        <authorList>
            <person name="Liu Y."/>
            <person name="Lai Q."/>
            <person name="Shao Z."/>
        </authorList>
    </citation>
    <scope>NUCLEOTIDE SEQUENCE [LARGE SCALE GENOMIC DNA]</scope>
    <source>
        <strain evidence="3">c121</strain>
    </source>
</reference>
<evidence type="ECO:0000313" key="2">
    <source>
        <dbReference type="EMBL" id="RUO72716.1"/>
    </source>
</evidence>
<dbReference type="AlphaFoldDB" id="A0A432Z497"/>
<comment type="caution">
    <text evidence="2">The sequence shown here is derived from an EMBL/GenBank/DDBJ whole genome shotgun (WGS) entry which is preliminary data.</text>
</comment>
<dbReference type="EMBL" id="PIQE01000002">
    <property type="protein sequence ID" value="RUO72716.1"/>
    <property type="molecule type" value="Genomic_DNA"/>
</dbReference>
<name>A0A432Z497_9GAMM</name>
<dbReference type="Proteomes" id="UP000287022">
    <property type="component" value="Unassembled WGS sequence"/>
</dbReference>
<feature type="chain" id="PRO_5019515143" description="EF-hand domain-containing protein" evidence="1">
    <location>
        <begin position="26"/>
        <end position="348"/>
    </location>
</feature>
<dbReference type="RefSeq" id="WP_026860996.1">
    <property type="nucleotide sequence ID" value="NZ_PIQE01000002.1"/>
</dbReference>
<dbReference type="STRING" id="1122124.GCA_000423165_02309"/>
<proteinExistence type="predicted"/>